<gene>
    <name evidence="1" type="ORF">AAG747_28895</name>
</gene>
<reference evidence="1 2" key="1">
    <citation type="submission" date="2024-04" db="EMBL/GenBank/DDBJ databases">
        <title>Novel genus in family Flammeovirgaceae.</title>
        <authorList>
            <person name="Nguyen T.H."/>
            <person name="Vuong T.Q."/>
            <person name="Le H."/>
            <person name="Kim S.-G."/>
        </authorList>
    </citation>
    <scope>NUCLEOTIDE SEQUENCE [LARGE SCALE GENOMIC DNA]</scope>
    <source>
        <strain evidence="1 2">JCM 23209</strain>
    </source>
</reference>
<organism evidence="1 2">
    <name type="scientific">Rapidithrix thailandica</name>
    <dbReference type="NCBI Taxonomy" id="413964"/>
    <lineage>
        <taxon>Bacteria</taxon>
        <taxon>Pseudomonadati</taxon>
        <taxon>Bacteroidota</taxon>
        <taxon>Cytophagia</taxon>
        <taxon>Cytophagales</taxon>
        <taxon>Flammeovirgaceae</taxon>
        <taxon>Rapidithrix</taxon>
    </lineage>
</organism>
<sequence>MNGTRVLNKQLKRIVMNRFFFLLPFITGLFYNQVLKAQEGNLTMEQLYTIYNEKVKPHALNKEIITYPYHFDVKSFDFDAFKAIKGGLDTLNYYTLYFKQDRLQEIIYNNWYGHKESYTFDLFFPCEGYIFGIAFLHLAATPPKAEFALYNQASGFFVYDKKLQKIFYIDIAAYLSNQTPSSAGLNIYILDNQLNTIGRIGFLKGRYLQHITVKREEGKIKETIKVVSEQCGKKYHIDQLTLEDIYNLFIDDQCPYEKIKYLTADVKNDEEYLWSYPYPPGYNYKEEFYDPYLLEEPDQEH</sequence>
<evidence type="ECO:0000313" key="1">
    <source>
        <dbReference type="EMBL" id="MEN7551967.1"/>
    </source>
</evidence>
<dbReference type="AlphaFoldDB" id="A0AAW9S464"/>
<comment type="caution">
    <text evidence="1">The sequence shown here is derived from an EMBL/GenBank/DDBJ whole genome shotgun (WGS) entry which is preliminary data.</text>
</comment>
<accession>A0AAW9S464</accession>
<evidence type="ECO:0000313" key="2">
    <source>
        <dbReference type="Proteomes" id="UP001403385"/>
    </source>
</evidence>
<protein>
    <submittedName>
        <fullName evidence="1">Uncharacterized protein</fullName>
    </submittedName>
</protein>
<dbReference type="EMBL" id="JBDKWZ010000033">
    <property type="protein sequence ID" value="MEN7551967.1"/>
    <property type="molecule type" value="Genomic_DNA"/>
</dbReference>
<name>A0AAW9S464_9BACT</name>
<dbReference type="Proteomes" id="UP001403385">
    <property type="component" value="Unassembled WGS sequence"/>
</dbReference>
<proteinExistence type="predicted"/>
<keyword evidence="2" id="KW-1185">Reference proteome</keyword>